<name>K1S3F0_9ZZZZ</name>
<dbReference type="InterPro" id="IPR050684">
    <property type="entry name" value="HTH-Siroheme_Decarb"/>
</dbReference>
<gene>
    <name evidence="2" type="ORF">LEA_17043</name>
</gene>
<reference evidence="2" key="1">
    <citation type="journal article" date="2013" name="Environ. Microbiol.">
        <title>Microbiota from the distal guts of lean and obese adolescents exhibit partial functional redundancy besides clear differences in community structure.</title>
        <authorList>
            <person name="Ferrer M."/>
            <person name="Ruiz A."/>
            <person name="Lanza F."/>
            <person name="Haange S.B."/>
            <person name="Oberbach A."/>
            <person name="Till H."/>
            <person name="Bargiela R."/>
            <person name="Campoy C."/>
            <person name="Segura M.T."/>
            <person name="Richter M."/>
            <person name="von Bergen M."/>
            <person name="Seifert J."/>
            <person name="Suarez A."/>
        </authorList>
    </citation>
    <scope>NUCLEOTIDE SEQUENCE</scope>
</reference>
<evidence type="ECO:0000313" key="2">
    <source>
        <dbReference type="EMBL" id="EKC52143.1"/>
    </source>
</evidence>
<dbReference type="AlphaFoldDB" id="K1S3F0"/>
<dbReference type="EMBL" id="AJWY01011660">
    <property type="protein sequence ID" value="EKC52143.1"/>
    <property type="molecule type" value="Genomic_DNA"/>
</dbReference>
<protein>
    <submittedName>
        <fullName evidence="2">Lrp/AsnC family transcriptional regulator, leucine-responsive regulatory protein</fullName>
    </submittedName>
</protein>
<sequence>RIDIHEMAILLGSEGGGSCQRHSGYGKEGVICGYYTLIDWDKTNDEKVTALIEVRVTPQRGSGFDEIAERIYKFEEVKAVYLMSGGFDFTVILEEKTMKEIAQFVSSKLSTLDSILNTATHFVLKKYKDYGMILDEKEKDERMLVTP</sequence>
<feature type="non-terminal residue" evidence="2">
    <location>
        <position position="1"/>
    </location>
</feature>
<dbReference type="PANTHER" id="PTHR43413">
    <property type="entry name" value="TRANSCRIPTIONAL REGULATOR, ASNC FAMILY"/>
    <property type="match status" value="1"/>
</dbReference>
<dbReference type="InterPro" id="IPR011008">
    <property type="entry name" value="Dimeric_a/b-barrel"/>
</dbReference>
<dbReference type="Pfam" id="PF01037">
    <property type="entry name" value="AsnC_trans_reg"/>
    <property type="match status" value="1"/>
</dbReference>
<comment type="caution">
    <text evidence="2">The sequence shown here is derived from an EMBL/GenBank/DDBJ whole genome shotgun (WGS) entry which is preliminary data.</text>
</comment>
<accession>K1S3F0</accession>
<dbReference type="PANTHER" id="PTHR43413:SF7">
    <property type="entry name" value="HTH-TYPE TRANSCRIPTIONAL REGULATOR PTR2"/>
    <property type="match status" value="1"/>
</dbReference>
<dbReference type="Gene3D" id="3.30.70.920">
    <property type="match status" value="1"/>
</dbReference>
<evidence type="ECO:0000259" key="1">
    <source>
        <dbReference type="Pfam" id="PF01037"/>
    </source>
</evidence>
<dbReference type="InterPro" id="IPR019887">
    <property type="entry name" value="Tscrpt_reg_AsnC/Lrp_C"/>
</dbReference>
<feature type="domain" description="Transcription regulator AsnC/Lrp ligand binding" evidence="1">
    <location>
        <begin position="52"/>
        <end position="125"/>
    </location>
</feature>
<organism evidence="2">
    <name type="scientific">human gut metagenome</name>
    <dbReference type="NCBI Taxonomy" id="408170"/>
    <lineage>
        <taxon>unclassified sequences</taxon>
        <taxon>metagenomes</taxon>
        <taxon>organismal metagenomes</taxon>
    </lineage>
</organism>
<dbReference type="SUPFAM" id="SSF54909">
    <property type="entry name" value="Dimeric alpha+beta barrel"/>
    <property type="match status" value="1"/>
</dbReference>
<proteinExistence type="predicted"/>